<proteinExistence type="predicted"/>
<dbReference type="AlphaFoldDB" id="A0A450SS28"/>
<reference evidence="2" key="1">
    <citation type="submission" date="2019-02" db="EMBL/GenBank/DDBJ databases">
        <authorList>
            <person name="Gruber-Vodicka R. H."/>
            <person name="Seah K. B. B."/>
        </authorList>
    </citation>
    <scope>NUCLEOTIDE SEQUENCE</scope>
    <source>
        <strain evidence="2">BECK_BZ106</strain>
        <strain evidence="1">BECK_BZ15</strain>
    </source>
</reference>
<evidence type="ECO:0000313" key="1">
    <source>
        <dbReference type="EMBL" id="VFJ51803.1"/>
    </source>
</evidence>
<evidence type="ECO:0000313" key="2">
    <source>
        <dbReference type="EMBL" id="VFJ56658.1"/>
    </source>
</evidence>
<name>A0A450SS28_9GAMM</name>
<organism evidence="2">
    <name type="scientific">Candidatus Kentrum sp. FW</name>
    <dbReference type="NCBI Taxonomy" id="2126338"/>
    <lineage>
        <taxon>Bacteria</taxon>
        <taxon>Pseudomonadati</taxon>
        <taxon>Pseudomonadota</taxon>
        <taxon>Gammaproteobacteria</taxon>
        <taxon>Candidatus Kentrum</taxon>
    </lineage>
</organism>
<dbReference type="EMBL" id="CAADFD010000029">
    <property type="protein sequence ID" value="VFJ56658.1"/>
    <property type="molecule type" value="Genomic_DNA"/>
</dbReference>
<protein>
    <submittedName>
        <fullName evidence="2">Uncharacterized protein</fullName>
    </submittedName>
</protein>
<dbReference type="EMBL" id="CAADEW010000033">
    <property type="protein sequence ID" value="VFJ51803.1"/>
    <property type="molecule type" value="Genomic_DNA"/>
</dbReference>
<accession>A0A450SS28</accession>
<sequence length="123" mass="13955">MGIAVLEGRGSFTGLSRALVGTVSPRLWFDFTHQPRLGTAPRLRSGTDFRVRLVSEVEPKSRGTRLNIRALLSIVREELHNPALVGKSGVFLVSFPTLFLYRDPIFVSVNYERRTTKRTIRRD</sequence>
<gene>
    <name evidence="1" type="ORF">BECKFW1821A_GA0114235_10333</name>
    <name evidence="2" type="ORF">BECKFW1821B_GA0114236_10295</name>
</gene>